<gene>
    <name evidence="2" type="ORF">ABG768_005071</name>
</gene>
<dbReference type="InterPro" id="IPR007024">
    <property type="entry name" value="BLUF_domain"/>
</dbReference>
<evidence type="ECO:0000313" key="3">
    <source>
        <dbReference type="Proteomes" id="UP001479290"/>
    </source>
</evidence>
<dbReference type="PANTHER" id="PTHR34035">
    <property type="entry name" value="TESTIS-EXPRESSED PROTEIN 47"/>
    <property type="match status" value="1"/>
</dbReference>
<feature type="domain" description="BLUF" evidence="1">
    <location>
        <begin position="38"/>
        <end position="142"/>
    </location>
</feature>
<protein>
    <recommendedName>
        <fullName evidence="1">BLUF domain-containing protein</fullName>
    </recommendedName>
</protein>
<dbReference type="Proteomes" id="UP001479290">
    <property type="component" value="Unassembled WGS sequence"/>
</dbReference>
<evidence type="ECO:0000313" key="2">
    <source>
        <dbReference type="EMBL" id="KAK9966018.1"/>
    </source>
</evidence>
<evidence type="ECO:0000259" key="1">
    <source>
        <dbReference type="SMART" id="SM01034"/>
    </source>
</evidence>
<name>A0AAW1ZYT5_CULAL</name>
<dbReference type="AlphaFoldDB" id="A0AAW1ZYT5"/>
<keyword evidence="3" id="KW-1185">Reference proteome</keyword>
<dbReference type="InterPro" id="IPR055308">
    <property type="entry name" value="TEX47-like"/>
</dbReference>
<organism evidence="2 3">
    <name type="scientific">Culter alburnus</name>
    <name type="common">Topmouth culter</name>
    <dbReference type="NCBI Taxonomy" id="194366"/>
    <lineage>
        <taxon>Eukaryota</taxon>
        <taxon>Metazoa</taxon>
        <taxon>Chordata</taxon>
        <taxon>Craniata</taxon>
        <taxon>Vertebrata</taxon>
        <taxon>Euteleostomi</taxon>
        <taxon>Actinopterygii</taxon>
        <taxon>Neopterygii</taxon>
        <taxon>Teleostei</taxon>
        <taxon>Ostariophysi</taxon>
        <taxon>Cypriniformes</taxon>
        <taxon>Xenocyprididae</taxon>
        <taxon>Xenocypridinae</taxon>
        <taxon>Culter</taxon>
    </lineage>
</organism>
<reference evidence="2 3" key="1">
    <citation type="submission" date="2024-05" db="EMBL/GenBank/DDBJ databases">
        <title>A high-quality chromosomal-level genome assembly of Topmouth culter (Culter alburnus).</title>
        <authorList>
            <person name="Zhao H."/>
        </authorList>
    </citation>
    <scope>NUCLEOTIDE SEQUENCE [LARGE SCALE GENOMIC DNA]</scope>
    <source>
        <strain evidence="2">CATC2023</strain>
        <tissue evidence="2">Muscle</tissue>
    </source>
</reference>
<dbReference type="PANTHER" id="PTHR34035:SF1">
    <property type="entry name" value="TESTIS-EXPRESSED PROTEIN 47"/>
    <property type="match status" value="1"/>
</dbReference>
<dbReference type="SMART" id="SM01034">
    <property type="entry name" value="BLUF"/>
    <property type="match status" value="1"/>
</dbReference>
<sequence length="249" mass="28118">MASRELDAELGRSSLEDRVSLFGRLMEKHRTGRKKFLLHRLIVVGRLSGGLADRTTVGVHFERLNVSVQRSRPGEEVTGVLLLYPEHALNVIECSTEALLSVLQDLRHMEENLHSGLILEPRILLVSHDLHSRLFQHWNYKLLSESDGRRTVVSEDQSSEELVRETLRQVLRLGRHLFNAAEQMTGSKVIPDEVLKDAADVIPPQAAVCRLVQMEALLSPARYLSTYHSPLHQLLDSGHVFGSFRPTTV</sequence>
<proteinExistence type="predicted"/>
<comment type="caution">
    <text evidence="2">The sequence shown here is derived from an EMBL/GenBank/DDBJ whole genome shotgun (WGS) entry which is preliminary data.</text>
</comment>
<dbReference type="GO" id="GO:0009882">
    <property type="term" value="F:blue light photoreceptor activity"/>
    <property type="evidence" value="ECO:0007669"/>
    <property type="project" value="InterPro"/>
</dbReference>
<accession>A0AAW1ZYT5</accession>
<dbReference type="GO" id="GO:0071949">
    <property type="term" value="F:FAD binding"/>
    <property type="evidence" value="ECO:0007669"/>
    <property type="project" value="InterPro"/>
</dbReference>
<dbReference type="EMBL" id="JAWDJR010000012">
    <property type="protein sequence ID" value="KAK9966018.1"/>
    <property type="molecule type" value="Genomic_DNA"/>
</dbReference>
<dbReference type="Pfam" id="PF24787">
    <property type="entry name" value="TEX47"/>
    <property type="match status" value="1"/>
</dbReference>